<dbReference type="SMART" id="SM00822">
    <property type="entry name" value="PKS_KR"/>
    <property type="match status" value="1"/>
</dbReference>
<reference evidence="5 6" key="1">
    <citation type="submission" date="2018-11" db="EMBL/GenBank/DDBJ databases">
        <title>Microbial catabolism of amino acid.</title>
        <authorList>
            <person name="Hibi M."/>
            <person name="Ogawa J."/>
        </authorList>
    </citation>
    <scope>NUCLEOTIDE SEQUENCE [LARGE SCALE GENOMIC DNA]</scope>
    <source>
        <strain evidence="5 6">C31-06</strain>
    </source>
</reference>
<organism evidence="5 6">
    <name type="scientific">Rhodococcus wratislaviensis</name>
    <name type="common">Tsukamurella wratislaviensis</name>
    <dbReference type="NCBI Taxonomy" id="44752"/>
    <lineage>
        <taxon>Bacteria</taxon>
        <taxon>Bacillati</taxon>
        <taxon>Actinomycetota</taxon>
        <taxon>Actinomycetes</taxon>
        <taxon>Mycobacteriales</taxon>
        <taxon>Nocardiaceae</taxon>
        <taxon>Rhodococcus</taxon>
    </lineage>
</organism>
<dbReference type="PROSITE" id="PS00061">
    <property type="entry name" value="ADH_SHORT"/>
    <property type="match status" value="1"/>
</dbReference>
<evidence type="ECO:0000313" key="5">
    <source>
        <dbReference type="EMBL" id="GCE40421.1"/>
    </source>
</evidence>
<protein>
    <submittedName>
        <fullName evidence="5">3-oxoacyl-[acyl-carrier protein] reductase</fullName>
    </submittedName>
</protein>
<dbReference type="InterPro" id="IPR020904">
    <property type="entry name" value="Sc_DH/Rdtase_CS"/>
</dbReference>
<dbReference type="AlphaFoldDB" id="A0A402CA03"/>
<dbReference type="InterPro" id="IPR002347">
    <property type="entry name" value="SDR_fam"/>
</dbReference>
<dbReference type="Proteomes" id="UP000287519">
    <property type="component" value="Unassembled WGS sequence"/>
</dbReference>
<dbReference type="InterPro" id="IPR036291">
    <property type="entry name" value="NAD(P)-bd_dom_sf"/>
</dbReference>
<keyword evidence="2" id="KW-0560">Oxidoreductase</keyword>
<evidence type="ECO:0000256" key="2">
    <source>
        <dbReference type="ARBA" id="ARBA00023002"/>
    </source>
</evidence>
<dbReference type="SUPFAM" id="SSF51735">
    <property type="entry name" value="NAD(P)-binding Rossmann-fold domains"/>
    <property type="match status" value="1"/>
</dbReference>
<proteinExistence type="inferred from homology"/>
<dbReference type="PRINTS" id="PR00081">
    <property type="entry name" value="GDHRDH"/>
</dbReference>
<evidence type="ECO:0000256" key="3">
    <source>
        <dbReference type="RuleBase" id="RU000363"/>
    </source>
</evidence>
<feature type="domain" description="Ketoreductase" evidence="4">
    <location>
        <begin position="7"/>
        <end position="191"/>
    </location>
</feature>
<accession>A0A402CA03</accession>
<dbReference type="GO" id="GO:0016020">
    <property type="term" value="C:membrane"/>
    <property type="evidence" value="ECO:0007669"/>
    <property type="project" value="TreeGrafter"/>
</dbReference>
<evidence type="ECO:0000313" key="6">
    <source>
        <dbReference type="Proteomes" id="UP000287519"/>
    </source>
</evidence>
<dbReference type="EMBL" id="BHYM01000036">
    <property type="protein sequence ID" value="GCE40421.1"/>
    <property type="molecule type" value="Genomic_DNA"/>
</dbReference>
<dbReference type="OrthoDB" id="5178125at2"/>
<name>A0A402CA03_RHOWR</name>
<dbReference type="PANTHER" id="PTHR44196">
    <property type="entry name" value="DEHYDROGENASE/REDUCTASE SDR FAMILY MEMBER 7B"/>
    <property type="match status" value="1"/>
</dbReference>
<dbReference type="Gene3D" id="3.40.50.720">
    <property type="entry name" value="NAD(P)-binding Rossmann-like Domain"/>
    <property type="match status" value="1"/>
</dbReference>
<evidence type="ECO:0000259" key="4">
    <source>
        <dbReference type="SMART" id="SM00822"/>
    </source>
</evidence>
<comment type="similarity">
    <text evidence="1 3">Belongs to the short-chain dehydrogenases/reductases (SDR) family.</text>
</comment>
<evidence type="ECO:0000256" key="1">
    <source>
        <dbReference type="ARBA" id="ARBA00006484"/>
    </source>
</evidence>
<gene>
    <name evidence="5" type="ORF">Rhow_004064</name>
</gene>
<dbReference type="GO" id="GO:0016491">
    <property type="term" value="F:oxidoreductase activity"/>
    <property type="evidence" value="ECO:0007669"/>
    <property type="project" value="UniProtKB-KW"/>
</dbReference>
<keyword evidence="6" id="KW-1185">Reference proteome</keyword>
<dbReference type="PRINTS" id="PR00080">
    <property type="entry name" value="SDRFAMILY"/>
</dbReference>
<dbReference type="Pfam" id="PF00106">
    <property type="entry name" value="adh_short"/>
    <property type="match status" value="1"/>
</dbReference>
<sequence length="279" mass="29261">MKHLHGRTALVTGASGGLGRVVARALAREGVAVAVSGRREDRLAELVAELRALGARAEAVPGDLNRLDLVDTLIERTEAAVGPLDVLVNNAGVENVSAYTRLDPAELTAMVDVNLTAPLLLTRRVLPGMLDRGLGHVVFVSSLAAKIGPAYCAPYAATKAGLVGLTQSLRAEYAGAPVGFSVVCPGFIAGDGMYQRMTERGIRAGRMAGETSIDKVAAAVIRAIRRDLPEVVESGAPIRPLLALAQIAPGLAERVAARFGATEMFRRLSEDRGRVEPDG</sequence>
<dbReference type="PANTHER" id="PTHR44196:SF1">
    <property type="entry name" value="DEHYDROGENASE_REDUCTASE SDR FAMILY MEMBER 7B"/>
    <property type="match status" value="1"/>
</dbReference>
<dbReference type="RefSeq" id="WP_124392697.1">
    <property type="nucleotide sequence ID" value="NZ_BHYM01000036.1"/>
</dbReference>
<comment type="caution">
    <text evidence="5">The sequence shown here is derived from an EMBL/GenBank/DDBJ whole genome shotgun (WGS) entry which is preliminary data.</text>
</comment>
<dbReference type="InterPro" id="IPR057326">
    <property type="entry name" value="KR_dom"/>
</dbReference>